<keyword evidence="4" id="KW-0812">Transmembrane</keyword>
<dbReference type="PANTHER" id="PTHR10963:SF60">
    <property type="entry name" value="GRAM-NEGATIVE BACTERIA-BINDING PROTEIN 1-RELATED"/>
    <property type="match status" value="1"/>
</dbReference>
<keyword evidence="2" id="KW-0399">Innate immunity</keyword>
<dbReference type="InterPro" id="IPR050546">
    <property type="entry name" value="Glycosyl_Hydrlase_16"/>
</dbReference>
<dbReference type="Gene3D" id="2.60.40.2140">
    <property type="entry name" value="Beta-1,3-glucan-recognition protein, N-terminal domain"/>
    <property type="match status" value="1"/>
</dbReference>
<dbReference type="GO" id="GO:0004553">
    <property type="term" value="F:hydrolase activity, hydrolyzing O-glycosyl compounds"/>
    <property type="evidence" value="ECO:0007669"/>
    <property type="project" value="InterPro"/>
</dbReference>
<protein>
    <recommendedName>
        <fullName evidence="9">Beta-1,3-glucan-binding protein</fullName>
    </recommendedName>
</protein>
<dbReference type="GO" id="GO:0005975">
    <property type="term" value="P:carbohydrate metabolic process"/>
    <property type="evidence" value="ECO:0007669"/>
    <property type="project" value="InterPro"/>
</dbReference>
<keyword evidence="8" id="KW-1185">Reference proteome</keyword>
<dbReference type="InterPro" id="IPR013320">
    <property type="entry name" value="ConA-like_dom_sf"/>
</dbReference>
<name>A0AA39C604_9HYME</name>
<dbReference type="InterPro" id="IPR000757">
    <property type="entry name" value="Beta-glucanase-like"/>
</dbReference>
<dbReference type="InterPro" id="IPR043030">
    <property type="entry name" value="BGBP_N_sf"/>
</dbReference>
<comment type="similarity">
    <text evidence="1">Belongs to the insect beta-1,3-glucan binding protein family.</text>
</comment>
<dbReference type="AlphaFoldDB" id="A0AA39C604"/>
<dbReference type="InterPro" id="IPR031756">
    <property type="entry name" value="BGBP_N"/>
</dbReference>
<evidence type="ECO:0000313" key="8">
    <source>
        <dbReference type="Proteomes" id="UP001168990"/>
    </source>
</evidence>
<organism evidence="7 8">
    <name type="scientific">Microctonus aethiopoides</name>
    <dbReference type="NCBI Taxonomy" id="144406"/>
    <lineage>
        <taxon>Eukaryota</taxon>
        <taxon>Metazoa</taxon>
        <taxon>Ecdysozoa</taxon>
        <taxon>Arthropoda</taxon>
        <taxon>Hexapoda</taxon>
        <taxon>Insecta</taxon>
        <taxon>Pterygota</taxon>
        <taxon>Neoptera</taxon>
        <taxon>Endopterygota</taxon>
        <taxon>Hymenoptera</taxon>
        <taxon>Apocrita</taxon>
        <taxon>Ichneumonoidea</taxon>
        <taxon>Braconidae</taxon>
        <taxon>Euphorinae</taxon>
        <taxon>Microctonus</taxon>
    </lineage>
</organism>
<feature type="domain" description="CBM39" evidence="6">
    <location>
        <begin position="23"/>
        <end position="123"/>
    </location>
</feature>
<dbReference type="SUPFAM" id="SSF49899">
    <property type="entry name" value="Concanavalin A-like lectins/glucanases"/>
    <property type="match status" value="1"/>
</dbReference>
<evidence type="ECO:0000256" key="4">
    <source>
        <dbReference type="SAM" id="Phobius"/>
    </source>
</evidence>
<dbReference type="PROSITE" id="PS51969">
    <property type="entry name" value="CBM39"/>
    <property type="match status" value="1"/>
</dbReference>
<dbReference type="Proteomes" id="UP001168990">
    <property type="component" value="Unassembled WGS sequence"/>
</dbReference>
<comment type="caution">
    <text evidence="7">The sequence shown here is derived from an EMBL/GenBank/DDBJ whole genome shotgun (WGS) entry which is preliminary data.</text>
</comment>
<evidence type="ECO:0000259" key="6">
    <source>
        <dbReference type="PROSITE" id="PS51969"/>
    </source>
</evidence>
<evidence type="ECO:0000256" key="2">
    <source>
        <dbReference type="ARBA" id="ARBA00022588"/>
    </source>
</evidence>
<accession>A0AA39C604</accession>
<evidence type="ECO:0008006" key="9">
    <source>
        <dbReference type="Google" id="ProtNLM"/>
    </source>
</evidence>
<evidence type="ECO:0000256" key="3">
    <source>
        <dbReference type="ARBA" id="ARBA00022859"/>
    </source>
</evidence>
<dbReference type="Gene3D" id="2.60.120.200">
    <property type="match status" value="1"/>
</dbReference>
<evidence type="ECO:0000313" key="7">
    <source>
        <dbReference type="EMBL" id="KAK0158527.1"/>
    </source>
</evidence>
<gene>
    <name evidence="7" type="ORF">PV328_009520</name>
</gene>
<dbReference type="Pfam" id="PF15886">
    <property type="entry name" value="CBM39"/>
    <property type="match status" value="1"/>
</dbReference>
<dbReference type="PANTHER" id="PTHR10963">
    <property type="entry name" value="GLYCOSYL HYDROLASE-RELATED"/>
    <property type="match status" value="1"/>
</dbReference>
<keyword evidence="4" id="KW-1133">Transmembrane helix</keyword>
<dbReference type="GO" id="GO:0045087">
    <property type="term" value="P:innate immune response"/>
    <property type="evidence" value="ECO:0007669"/>
    <property type="project" value="UniProtKB-KW"/>
</dbReference>
<feature type="transmembrane region" description="Helical" evidence="4">
    <location>
        <begin position="7"/>
        <end position="24"/>
    </location>
</feature>
<feature type="domain" description="GH16" evidence="5">
    <location>
        <begin position="138"/>
        <end position="470"/>
    </location>
</feature>
<reference evidence="7" key="1">
    <citation type="journal article" date="2023" name="bioRxiv">
        <title>Scaffold-level genome assemblies of two parasitoid biocontrol wasps reveal the parthenogenesis mechanism and an associated novel virus.</title>
        <authorList>
            <person name="Inwood S."/>
            <person name="Skelly J."/>
            <person name="Guhlin J."/>
            <person name="Harrop T."/>
            <person name="Goldson S."/>
            <person name="Dearden P."/>
        </authorList>
    </citation>
    <scope>NUCLEOTIDE SEQUENCE</scope>
    <source>
        <strain evidence="7">Irish</strain>
        <tissue evidence="7">Whole body</tissue>
    </source>
</reference>
<dbReference type="EMBL" id="JAQQBS010001424">
    <property type="protein sequence ID" value="KAK0158527.1"/>
    <property type="molecule type" value="Genomic_DNA"/>
</dbReference>
<reference evidence="7" key="2">
    <citation type="submission" date="2023-03" db="EMBL/GenBank/DDBJ databases">
        <authorList>
            <person name="Inwood S.N."/>
            <person name="Skelly J.G."/>
            <person name="Guhlin J."/>
            <person name="Harrop T.W.R."/>
            <person name="Goldson S.G."/>
            <person name="Dearden P.K."/>
        </authorList>
    </citation>
    <scope>NUCLEOTIDE SEQUENCE</scope>
    <source>
        <strain evidence="7">Irish</strain>
        <tissue evidence="7">Whole body</tissue>
    </source>
</reference>
<keyword evidence="3" id="KW-0391">Immunity</keyword>
<evidence type="ECO:0000259" key="5">
    <source>
        <dbReference type="PROSITE" id="PS51762"/>
    </source>
</evidence>
<keyword evidence="4" id="KW-0472">Membrane</keyword>
<proteinExistence type="inferred from homology"/>
<sequence>MSSVIQFFVIIILAGINVIIGNYIPPQAKVEPIFPKGFRISIPDENGISLVAYHIRFNEEFDGLEAGTIAVDIINVRKGRWYYGNRDIQLKFGDVIHYWVHVVYNGLGYNLLNQQHVVTAFYHINGTKAGIENPSNNGHTGNKPVDKDCVVSESQTIDISTGIYKQYCRGDLLFEDEFISMNESIWKHVVQFSPAPDYPFVIYRQRELNVKVSSGNLRIIPTLTETEHGRAFVRHGSLALEKCTGTVGTSDCKRESRGPYILPPVMSGNVNTKQSFAFVYGRIEIRAKLPRGDWIYPVIALEPLNNAHDMSYPQLRIAASAGNSVLRSSGGADLSGHVLSGGGIKRNIGEMERAEENPKRFANNLWSDEYHIYELTWTKFRISISVDGVEYGSTRPGVPFDKPYYITLAVGVGGYKEFPDNSETETYDKPWRNVGSKALFDFYNMTDTWARTWENNAKDLKVDYVKVFAI</sequence>
<dbReference type="GO" id="GO:0030246">
    <property type="term" value="F:carbohydrate binding"/>
    <property type="evidence" value="ECO:0007669"/>
    <property type="project" value="InterPro"/>
</dbReference>
<dbReference type="PROSITE" id="PS51762">
    <property type="entry name" value="GH16_2"/>
    <property type="match status" value="1"/>
</dbReference>
<evidence type="ECO:0000256" key="1">
    <source>
        <dbReference type="ARBA" id="ARBA00008781"/>
    </source>
</evidence>